<gene>
    <name evidence="2" type="ORF">DFP94_10867</name>
</gene>
<dbReference type="Proteomes" id="UP000253090">
    <property type="component" value="Unassembled WGS sequence"/>
</dbReference>
<comment type="caution">
    <text evidence="2">The sequence shown here is derived from an EMBL/GenBank/DDBJ whole genome shotgun (WGS) entry which is preliminary data.</text>
</comment>
<accession>A0A369BAT3</accession>
<dbReference type="AlphaFoldDB" id="A0A369BAT3"/>
<name>A0A369BAT3_9BACL</name>
<reference evidence="2 3" key="1">
    <citation type="submission" date="2018-07" db="EMBL/GenBank/DDBJ databases">
        <title>Genomic Encyclopedia of Type Strains, Phase III (KMG-III): the genomes of soil and plant-associated and newly described type strains.</title>
        <authorList>
            <person name="Whitman W."/>
        </authorList>
    </citation>
    <scope>NUCLEOTIDE SEQUENCE [LARGE SCALE GENOMIC DNA]</scope>
    <source>
        <strain evidence="2 3">CECT 8333</strain>
    </source>
</reference>
<keyword evidence="3" id="KW-1185">Reference proteome</keyword>
<feature type="compositionally biased region" description="Basic and acidic residues" evidence="1">
    <location>
        <begin position="1"/>
        <end position="20"/>
    </location>
</feature>
<evidence type="ECO:0000313" key="2">
    <source>
        <dbReference type="EMBL" id="RCX17708.1"/>
    </source>
</evidence>
<organism evidence="2 3">
    <name type="scientific">Fontibacillus phaseoli</name>
    <dbReference type="NCBI Taxonomy" id="1416533"/>
    <lineage>
        <taxon>Bacteria</taxon>
        <taxon>Bacillati</taxon>
        <taxon>Bacillota</taxon>
        <taxon>Bacilli</taxon>
        <taxon>Bacillales</taxon>
        <taxon>Paenibacillaceae</taxon>
        <taxon>Fontibacillus</taxon>
    </lineage>
</organism>
<protein>
    <submittedName>
        <fullName evidence="2">Uncharacterized protein</fullName>
    </submittedName>
</protein>
<evidence type="ECO:0000313" key="3">
    <source>
        <dbReference type="Proteomes" id="UP000253090"/>
    </source>
</evidence>
<proteinExistence type="predicted"/>
<feature type="region of interest" description="Disordered" evidence="1">
    <location>
        <begin position="1"/>
        <end position="22"/>
    </location>
</feature>
<dbReference type="EMBL" id="QPJW01000008">
    <property type="protein sequence ID" value="RCX17708.1"/>
    <property type="molecule type" value="Genomic_DNA"/>
</dbReference>
<evidence type="ECO:0000256" key="1">
    <source>
        <dbReference type="SAM" id="MobiDB-lite"/>
    </source>
</evidence>
<sequence length="87" mass="9197">MSMASTDDRSRAAHEGDGDRLQGSLYKSTATVHCLPPSKPHPALGVARGAKRLGTTHSYCDFGLIGTSRSSCILLSTSSLVNGYKLM</sequence>